<keyword evidence="3" id="KW-1185">Reference proteome</keyword>
<protein>
    <recommendedName>
        <fullName evidence="4">Type 1 periplasmic binding fold superfamily protein</fullName>
    </recommendedName>
</protein>
<gene>
    <name evidence="2" type="ORF">B0I10_1203</name>
</gene>
<feature type="signal peptide" evidence="1">
    <location>
        <begin position="1"/>
        <end position="21"/>
    </location>
</feature>
<dbReference type="RefSeq" id="WP_112087339.1">
    <property type="nucleotide sequence ID" value="NZ_QLSV01000020.1"/>
</dbReference>
<reference evidence="2 3" key="1">
    <citation type="submission" date="2018-06" db="EMBL/GenBank/DDBJ databases">
        <title>Genomic Encyclopedia of Type Strains, Phase III (KMG-III): the genomes of soil and plant-associated and newly described type strains.</title>
        <authorList>
            <person name="Whitman W."/>
        </authorList>
    </citation>
    <scope>NUCLEOTIDE SEQUENCE [LARGE SCALE GENOMIC DNA]</scope>
    <source>
        <strain evidence="2 3">CGMCC 1.12504</strain>
    </source>
</reference>
<accession>A0A328WMA9</accession>
<evidence type="ECO:0000313" key="3">
    <source>
        <dbReference type="Proteomes" id="UP000249518"/>
    </source>
</evidence>
<organism evidence="2 3">
    <name type="scientific">Flavobacterium lacus</name>
    <dbReference type="NCBI Taxonomy" id="1353778"/>
    <lineage>
        <taxon>Bacteria</taxon>
        <taxon>Pseudomonadati</taxon>
        <taxon>Bacteroidota</taxon>
        <taxon>Flavobacteriia</taxon>
        <taxon>Flavobacteriales</taxon>
        <taxon>Flavobacteriaceae</taxon>
        <taxon>Flavobacterium</taxon>
    </lineage>
</organism>
<dbReference type="EMBL" id="QLSV01000020">
    <property type="protein sequence ID" value="RAR46405.1"/>
    <property type="molecule type" value="Genomic_DNA"/>
</dbReference>
<dbReference type="AlphaFoldDB" id="A0A328WMA9"/>
<comment type="caution">
    <text evidence="2">The sequence shown here is derived from an EMBL/GenBank/DDBJ whole genome shotgun (WGS) entry which is preliminary data.</text>
</comment>
<keyword evidence="1" id="KW-0732">Signal</keyword>
<proteinExistence type="predicted"/>
<evidence type="ECO:0008006" key="4">
    <source>
        <dbReference type="Google" id="ProtNLM"/>
    </source>
</evidence>
<dbReference type="OrthoDB" id="713689at2"/>
<sequence>MKNLKIMALALTAIFTFNSCSNDDSPVVEEELITTLIATFVGGGQTITLTSRDADGDGPNAPVITVSGNFAASTTYSGSVQFLNELENPAEDITEEIEEKDLEHQVFYQISNSLGSFTYADFDTDGNPLGLEFTFVTGANLGTGNMTFTLRHLLNKNAAGVSAGNITNAGGSTDIEVTFPVIVQ</sequence>
<name>A0A328WMA9_9FLAO</name>
<evidence type="ECO:0000256" key="1">
    <source>
        <dbReference type="SAM" id="SignalP"/>
    </source>
</evidence>
<evidence type="ECO:0000313" key="2">
    <source>
        <dbReference type="EMBL" id="RAR46405.1"/>
    </source>
</evidence>
<feature type="chain" id="PRO_5016312715" description="Type 1 periplasmic binding fold superfamily protein" evidence="1">
    <location>
        <begin position="22"/>
        <end position="184"/>
    </location>
</feature>
<dbReference type="Proteomes" id="UP000249518">
    <property type="component" value="Unassembled WGS sequence"/>
</dbReference>